<protein>
    <recommendedName>
        <fullName evidence="7">Adhesin domain-containing protein</fullName>
    </recommendedName>
</protein>
<keyword evidence="6" id="KW-1185">Reference proteome</keyword>
<dbReference type="EMBL" id="BTCL01000012">
    <property type="protein sequence ID" value="GMK46356.1"/>
    <property type="molecule type" value="Genomic_DNA"/>
</dbReference>
<evidence type="ECO:0000259" key="3">
    <source>
        <dbReference type="Pfam" id="PF13349"/>
    </source>
</evidence>
<evidence type="ECO:0000256" key="2">
    <source>
        <dbReference type="SAM" id="Phobius"/>
    </source>
</evidence>
<dbReference type="Pfam" id="PF13349">
    <property type="entry name" value="DUF4097"/>
    <property type="match status" value="1"/>
</dbReference>
<proteinExistence type="predicted"/>
<evidence type="ECO:0000313" key="6">
    <source>
        <dbReference type="Proteomes" id="UP001285921"/>
    </source>
</evidence>
<feature type="region of interest" description="Disordered" evidence="1">
    <location>
        <begin position="371"/>
        <end position="402"/>
    </location>
</feature>
<dbReference type="Proteomes" id="UP001285921">
    <property type="component" value="Unassembled WGS sequence"/>
</dbReference>
<evidence type="ECO:0000313" key="5">
    <source>
        <dbReference type="EMBL" id="GMK46356.1"/>
    </source>
</evidence>
<keyword evidence="2" id="KW-1133">Transmembrane helix</keyword>
<evidence type="ECO:0000256" key="1">
    <source>
        <dbReference type="SAM" id="MobiDB-lite"/>
    </source>
</evidence>
<feature type="transmembrane region" description="Helical" evidence="2">
    <location>
        <begin position="98"/>
        <end position="117"/>
    </location>
</feature>
<sequence length="610" mass="65023">MRELGLDRPKSRLLTLLLAFVLPGAGHLYTGRYQRGLLLTAGLVLDIAAIIRLADANAARHLLFIVYLGITLPVYYFISVFDALQTRADAKDGSTDQLSPVIGLLIMAAGVLLFILTDPPAALIPWMDDLAEMAVGPFLMAVALVVWFSRLKGDRSMFRLGRFTAAVFIIAIGGLLLWDQVKGRNDVALLGKWWPAVFILLGAEIIIYSIVYRKAARKLRFDFSGAIIAIVISVVAFTVTQYAELPFRWLDQYVDLNGTPDYGEEKGFKFVKETDTVPFDAAAISKLKISNPNGKVTVRGGGTDHLVIDTEVWVDVTDEQEAQQIADNSAVERVSDADSMTITAKGEPYGTNGSRKPRINIVVTVPQTTVTAQDPGVNTDIPSTDPNSNSNATETPIDKAEKNSVPQMAVTVDVNNGPVSASGLNAPGGVQLKSDNGDIEAQQIEGPLVIHGLNGGIKLQTVTGDADLSTKNGAITVDALTGNLTAETWNGAMTLSGIAGSVGADTKNGKIAMKEVSGEVKASTLNGNIELTSHTVGGDWDLDSTVGEIKLLVPAIGDYSVFGSVTFGSITTDLPLTVNKKTVRGTIGAGTYRIQVNATNSIYIQMNEAG</sequence>
<dbReference type="InterPro" id="IPR046499">
    <property type="entry name" value="DUF6677"/>
</dbReference>
<feature type="transmembrane region" description="Helical" evidence="2">
    <location>
        <begin position="160"/>
        <end position="178"/>
    </location>
</feature>
<comment type="caution">
    <text evidence="5">The sequence shown here is derived from an EMBL/GenBank/DDBJ whole genome shotgun (WGS) entry which is preliminary data.</text>
</comment>
<feature type="transmembrane region" description="Helical" evidence="2">
    <location>
        <begin position="193"/>
        <end position="211"/>
    </location>
</feature>
<dbReference type="Pfam" id="PF20382">
    <property type="entry name" value="DUF6677"/>
    <property type="match status" value="1"/>
</dbReference>
<evidence type="ECO:0008006" key="7">
    <source>
        <dbReference type="Google" id="ProtNLM"/>
    </source>
</evidence>
<feature type="domain" description="DUF6677" evidence="4">
    <location>
        <begin position="15"/>
        <end position="44"/>
    </location>
</feature>
<gene>
    <name evidence="5" type="ORF">PghCCS26_34850</name>
</gene>
<dbReference type="RefSeq" id="WP_317980676.1">
    <property type="nucleotide sequence ID" value="NZ_BTCL01000012.1"/>
</dbReference>
<feature type="compositionally biased region" description="Polar residues" evidence="1">
    <location>
        <begin position="380"/>
        <end position="394"/>
    </location>
</feature>
<keyword evidence="2" id="KW-0472">Membrane</keyword>
<feature type="transmembrane region" description="Helical" evidence="2">
    <location>
        <begin position="129"/>
        <end position="148"/>
    </location>
</feature>
<feature type="transmembrane region" description="Helical" evidence="2">
    <location>
        <begin position="223"/>
        <end position="243"/>
    </location>
</feature>
<evidence type="ECO:0000259" key="4">
    <source>
        <dbReference type="Pfam" id="PF20382"/>
    </source>
</evidence>
<feature type="domain" description="DUF4097" evidence="3">
    <location>
        <begin position="305"/>
        <end position="599"/>
    </location>
</feature>
<accession>A0ABQ6NMN6</accession>
<reference evidence="5 6" key="1">
    <citation type="submission" date="2023-05" db="EMBL/GenBank/DDBJ databases">
        <title>Draft genome of Paenibacillus sp. CCS26.</title>
        <authorList>
            <person name="Akita H."/>
            <person name="Shinto Y."/>
            <person name="Kimura Z."/>
        </authorList>
    </citation>
    <scope>NUCLEOTIDE SEQUENCE [LARGE SCALE GENOMIC DNA]</scope>
    <source>
        <strain evidence="5 6">CCS26</strain>
    </source>
</reference>
<feature type="transmembrane region" description="Helical" evidence="2">
    <location>
        <begin position="60"/>
        <end position="78"/>
    </location>
</feature>
<dbReference type="InterPro" id="IPR025164">
    <property type="entry name" value="Toastrack_DUF4097"/>
</dbReference>
<organism evidence="5 6">
    <name type="scientific">Paenibacillus glycanilyticus</name>
    <dbReference type="NCBI Taxonomy" id="126569"/>
    <lineage>
        <taxon>Bacteria</taxon>
        <taxon>Bacillati</taxon>
        <taxon>Bacillota</taxon>
        <taxon>Bacilli</taxon>
        <taxon>Bacillales</taxon>
        <taxon>Paenibacillaceae</taxon>
        <taxon>Paenibacillus</taxon>
    </lineage>
</organism>
<name>A0ABQ6NMN6_9BACL</name>
<feature type="transmembrane region" description="Helical" evidence="2">
    <location>
        <begin position="12"/>
        <end position="29"/>
    </location>
</feature>
<keyword evidence="2" id="KW-0812">Transmembrane</keyword>